<dbReference type="OrthoDB" id="1093at2759"/>
<dbReference type="GO" id="GO:0005198">
    <property type="term" value="F:structural molecule activity"/>
    <property type="evidence" value="ECO:0007669"/>
    <property type="project" value="EnsemblFungi"/>
</dbReference>
<accession>G8BZ57</accession>
<dbReference type="GO" id="GO:0043161">
    <property type="term" value="P:proteasome-mediated ubiquitin-dependent protein catabolic process"/>
    <property type="evidence" value="ECO:0007669"/>
    <property type="project" value="EnsemblFungi"/>
</dbReference>
<dbReference type="InterPro" id="IPR036390">
    <property type="entry name" value="WH_DNA-bd_sf"/>
</dbReference>
<name>G8BZ57_TETPH</name>
<dbReference type="GO" id="GO:0043248">
    <property type="term" value="P:proteasome assembly"/>
    <property type="evidence" value="ECO:0007669"/>
    <property type="project" value="EnsemblFungi"/>
</dbReference>
<dbReference type="RefSeq" id="XP_003687619.1">
    <property type="nucleotide sequence ID" value="XM_003687571.1"/>
</dbReference>
<dbReference type="InterPro" id="IPR054179">
    <property type="entry name" value="PSD13_N"/>
</dbReference>
<reference evidence="4 5" key="1">
    <citation type="journal article" date="2011" name="Proc. Natl. Acad. Sci. U.S.A.">
        <title>Evolutionary erosion of yeast sex chromosomes by mating-type switching accidents.</title>
        <authorList>
            <person name="Gordon J.L."/>
            <person name="Armisen D."/>
            <person name="Proux-Wera E."/>
            <person name="Oheigeartaigh S.S."/>
            <person name="Byrne K.P."/>
            <person name="Wolfe K.H."/>
        </authorList>
    </citation>
    <scope>NUCLEOTIDE SEQUENCE [LARGE SCALE GENOMIC DNA]</scope>
    <source>
        <strain evidence="5">ATCC 24235 / CBS 4417 / NBRC 1672 / NRRL Y-8282 / UCD 70-5</strain>
    </source>
</reference>
<dbReference type="GO" id="GO:0005634">
    <property type="term" value="C:nucleus"/>
    <property type="evidence" value="ECO:0007669"/>
    <property type="project" value="EnsemblFungi"/>
</dbReference>
<dbReference type="SMART" id="SM00088">
    <property type="entry name" value="PINT"/>
    <property type="match status" value="1"/>
</dbReference>
<evidence type="ECO:0000313" key="4">
    <source>
        <dbReference type="EMBL" id="CCE65185.1"/>
    </source>
</evidence>
<dbReference type="InterPro" id="IPR000717">
    <property type="entry name" value="PCI_dom"/>
</dbReference>
<protein>
    <recommendedName>
        <fullName evidence="3">PCI domain-containing protein</fullName>
    </recommendedName>
</protein>
<dbReference type="InterPro" id="IPR040798">
    <property type="entry name" value="Rpn9_C"/>
</dbReference>
<dbReference type="SUPFAM" id="SSF46785">
    <property type="entry name" value="Winged helix' DNA-binding domain"/>
    <property type="match status" value="1"/>
</dbReference>
<proteinExistence type="inferred from homology"/>
<dbReference type="STRING" id="1071381.G8BZ57"/>
<sequence>MHELDTILSTLRLEADPELSTLFYQFEELYEKKLWHQLTQSLIQFFHDPKSVSLRLRVYDTFINKFIDKINQLSVVDFLLLSLKATEDSEEALRYLNELILEFEQIDSKKQRNDGLRSHDFGVFLIKIEIARIYLHQNELIKSKDVLIDISNKLESNESVPLRVTSAFYDVNAEYYRLKKDFNSYYYTSLLYLSTLDMFNNGGSTNITVSNTDEDMKNFAYNLSIGALLGDKIYNFGELLNHPIMKYLVTDSKYEWLLQLLNSLTNGDFNQFDKIVTVQIKKNKILAEHESFLRQKICLMTLIEIVFEKNIRTISFDDIVEATHLPKDNVEHLVMKAISLGLLKGSIDQIVELVTITWVQPRIINVEQINNMNQRLVEWDEQVKLLGEKIELQGKSIWV</sequence>
<dbReference type="Pfam" id="PF22037">
    <property type="entry name" value="PSD13_N"/>
    <property type="match status" value="1"/>
</dbReference>
<dbReference type="GeneID" id="11533440"/>
<dbReference type="Proteomes" id="UP000005666">
    <property type="component" value="Chromosome 11"/>
</dbReference>
<dbReference type="Pfam" id="PF18261">
    <property type="entry name" value="Rpn9_C"/>
    <property type="match status" value="1"/>
</dbReference>
<dbReference type="Pfam" id="PF01399">
    <property type="entry name" value="PCI"/>
    <property type="match status" value="1"/>
</dbReference>
<dbReference type="GO" id="GO:0005829">
    <property type="term" value="C:cytosol"/>
    <property type="evidence" value="ECO:0007669"/>
    <property type="project" value="EnsemblFungi"/>
</dbReference>
<dbReference type="GO" id="GO:0034515">
    <property type="term" value="C:proteasome storage granule"/>
    <property type="evidence" value="ECO:0007669"/>
    <property type="project" value="EnsemblFungi"/>
</dbReference>
<evidence type="ECO:0000259" key="3">
    <source>
        <dbReference type="PROSITE" id="PS50250"/>
    </source>
</evidence>
<evidence type="ECO:0000313" key="5">
    <source>
        <dbReference type="Proteomes" id="UP000005666"/>
    </source>
</evidence>
<dbReference type="OMA" id="SFEDYWE"/>
<dbReference type="PROSITE" id="PS50250">
    <property type="entry name" value="PCI"/>
    <property type="match status" value="1"/>
</dbReference>
<feature type="domain" description="PCI" evidence="3">
    <location>
        <begin position="184"/>
        <end position="361"/>
    </location>
</feature>
<dbReference type="PANTHER" id="PTHR10539:SF0">
    <property type="entry name" value="26S PROTEASOME NON-ATPASE REGULATORY SUBUNIT 13"/>
    <property type="match status" value="1"/>
</dbReference>
<dbReference type="HOGENOM" id="CLU_042989_0_0_1"/>
<dbReference type="PANTHER" id="PTHR10539">
    <property type="entry name" value="26S PROTEASOME NON-ATPASE REGULATORY SUBUNIT 13"/>
    <property type="match status" value="1"/>
</dbReference>
<keyword evidence="2" id="KW-0647">Proteasome</keyword>
<dbReference type="eggNOG" id="KOG2908">
    <property type="taxonomic scope" value="Eukaryota"/>
</dbReference>
<dbReference type="EMBL" id="HE612866">
    <property type="protein sequence ID" value="CCE65185.1"/>
    <property type="molecule type" value="Genomic_DNA"/>
</dbReference>
<comment type="similarity">
    <text evidence="1">Belongs to the proteasome subunit S11 family.</text>
</comment>
<keyword evidence="5" id="KW-1185">Reference proteome</keyword>
<organism evidence="4 5">
    <name type="scientific">Tetrapisispora phaffii (strain ATCC 24235 / CBS 4417 / NBRC 1672 / NRRL Y-8282 / UCD 70-5)</name>
    <name type="common">Yeast</name>
    <name type="synonym">Fabospora phaffii</name>
    <dbReference type="NCBI Taxonomy" id="1071381"/>
    <lineage>
        <taxon>Eukaryota</taxon>
        <taxon>Fungi</taxon>
        <taxon>Dikarya</taxon>
        <taxon>Ascomycota</taxon>
        <taxon>Saccharomycotina</taxon>
        <taxon>Saccharomycetes</taxon>
        <taxon>Saccharomycetales</taxon>
        <taxon>Saccharomycetaceae</taxon>
        <taxon>Tetrapisispora</taxon>
    </lineage>
</organism>
<evidence type="ECO:0000256" key="1">
    <source>
        <dbReference type="ARBA" id="ARBA00006207"/>
    </source>
</evidence>
<dbReference type="InterPro" id="IPR035298">
    <property type="entry name" value="PSMD13"/>
</dbReference>
<evidence type="ECO:0000256" key="2">
    <source>
        <dbReference type="ARBA" id="ARBA00022942"/>
    </source>
</evidence>
<gene>
    <name evidence="4" type="primary">TPHA0K00510</name>
    <name evidence="4" type="ordered locus">TPHA_0K00510</name>
</gene>
<dbReference type="AlphaFoldDB" id="G8BZ57"/>
<dbReference type="GO" id="GO:0008541">
    <property type="term" value="C:proteasome regulatory particle, lid subcomplex"/>
    <property type="evidence" value="ECO:0007669"/>
    <property type="project" value="EnsemblFungi"/>
</dbReference>
<dbReference type="KEGG" id="tpf:TPHA_0K00510"/>